<reference evidence="2" key="1">
    <citation type="submission" date="2023-06" db="EMBL/GenBank/DDBJ databases">
        <title>Genome-scale phylogeny and comparative genomics of the fungal order Sordariales.</title>
        <authorList>
            <consortium name="Lawrence Berkeley National Laboratory"/>
            <person name="Hensen N."/>
            <person name="Bonometti L."/>
            <person name="Westerberg I."/>
            <person name="Brannstrom I.O."/>
            <person name="Guillou S."/>
            <person name="Cros-Aarteil S."/>
            <person name="Calhoun S."/>
            <person name="Haridas S."/>
            <person name="Kuo A."/>
            <person name="Mondo S."/>
            <person name="Pangilinan J."/>
            <person name="Riley R."/>
            <person name="Labutti K."/>
            <person name="Andreopoulos B."/>
            <person name="Lipzen A."/>
            <person name="Chen C."/>
            <person name="Yanf M."/>
            <person name="Daum C."/>
            <person name="Ng V."/>
            <person name="Clum A."/>
            <person name="Steindorff A."/>
            <person name="Ohm R."/>
            <person name="Martin F."/>
            <person name="Silar P."/>
            <person name="Natvig D."/>
            <person name="Lalanne C."/>
            <person name="Gautier V."/>
            <person name="Ament-Velasquez S.L."/>
            <person name="Kruys A."/>
            <person name="Hutchinson M.I."/>
            <person name="Powell A.J."/>
            <person name="Barry K."/>
            <person name="Miller A.N."/>
            <person name="Grigoriev I.V."/>
            <person name="Debuchy R."/>
            <person name="Gladieux P."/>
            <person name="Thoren M.H."/>
            <person name="Johannesson H."/>
        </authorList>
    </citation>
    <scope>NUCLEOTIDE SEQUENCE</scope>
    <source>
        <strain evidence="2">CBS 606.72</strain>
    </source>
</reference>
<feature type="transmembrane region" description="Helical" evidence="1">
    <location>
        <begin position="692"/>
        <end position="709"/>
    </location>
</feature>
<evidence type="ECO:0000313" key="2">
    <source>
        <dbReference type="EMBL" id="KAK0619454.1"/>
    </source>
</evidence>
<evidence type="ECO:0000256" key="1">
    <source>
        <dbReference type="SAM" id="Phobius"/>
    </source>
</evidence>
<keyword evidence="1" id="KW-1133">Transmembrane helix</keyword>
<name>A0AA39WQ09_9PEZI</name>
<dbReference type="EMBL" id="JAULSU010000004">
    <property type="protein sequence ID" value="KAK0619454.1"/>
    <property type="molecule type" value="Genomic_DNA"/>
</dbReference>
<accession>A0AA39WQ09</accession>
<dbReference type="AlphaFoldDB" id="A0AA39WQ09"/>
<feature type="transmembrane region" description="Helical" evidence="1">
    <location>
        <begin position="514"/>
        <end position="541"/>
    </location>
</feature>
<sequence length="713" mass="79974">MTAEGPDTPTSIAMGLKKADKVEVTVVPAVELDPPFSHALPASPDIAKRRRSFSFLRAKSWRTWQGTAREDVKSMRWLMGLMWTGIVLWTLALVAAIVSLSTLAAASSTLKTPRFIAYFLDIFNLRSILWALSDLSSRGGSACQPNGSFSIYPDSYEWWTMGDFFEITIGFRSLSFTEAKLIDVAASIILGRLGQGIVGYVSWRVFADYLTISMAARPATYTTFWVVFLHREPSLAAWVRLLREFWRGGVLNSRTAMTFMSLTMLFVLSIPTLMNSMTGYTPMSAAFIRTDDYKLSQALQLANSTTPIRSGPQTLPGASQSVFWGFQEVIYIIHDGARVGLTDEHPVPSPNGQWTGGIGEPLVSHYDLPWMCRNCTSQSPPKGEDCVRANVSSYVQKHGFYGLDNISSTFMGVELPPPVLNVSVSYIPGNRMSAWSRDFPAWSPNSTILDNCWGISWADPRTGYQPARDAHNRHYIDPLQRTYSLEHIQSSGVCQPAIQQCPYSDDPLCTVQKYLWGFSYIQLFLNTLLYLIWTIGLHIMWLKSQAQLPLKGTPEVPRGWRALIHLGETIRKDLDRRGIDPEKLTDRQLKTEIRKQLHGGSVEFGETLRYPGRGFWAAFQSWCRREKNKAFLWWSVGIGVGALIFNLIGFGADSGDKWILKSITATCGYILSFVFVGMLWAMSLGRTTTSRVVFILIWGVVIPAAWFGIRMRA</sequence>
<proteinExistence type="predicted"/>
<feature type="transmembrane region" description="Helical" evidence="1">
    <location>
        <begin position="631"/>
        <end position="652"/>
    </location>
</feature>
<keyword evidence="3" id="KW-1185">Reference proteome</keyword>
<feature type="transmembrane region" description="Helical" evidence="1">
    <location>
        <begin position="658"/>
        <end position="680"/>
    </location>
</feature>
<gene>
    <name evidence="2" type="ORF">B0T14DRAFT_455773</name>
</gene>
<protein>
    <submittedName>
        <fullName evidence="2">Uncharacterized protein</fullName>
    </submittedName>
</protein>
<keyword evidence="1" id="KW-0812">Transmembrane</keyword>
<dbReference type="Proteomes" id="UP001175000">
    <property type="component" value="Unassembled WGS sequence"/>
</dbReference>
<comment type="caution">
    <text evidence="2">The sequence shown here is derived from an EMBL/GenBank/DDBJ whole genome shotgun (WGS) entry which is preliminary data.</text>
</comment>
<organism evidence="2 3">
    <name type="scientific">Immersiella caudata</name>
    <dbReference type="NCBI Taxonomy" id="314043"/>
    <lineage>
        <taxon>Eukaryota</taxon>
        <taxon>Fungi</taxon>
        <taxon>Dikarya</taxon>
        <taxon>Ascomycota</taxon>
        <taxon>Pezizomycotina</taxon>
        <taxon>Sordariomycetes</taxon>
        <taxon>Sordariomycetidae</taxon>
        <taxon>Sordariales</taxon>
        <taxon>Lasiosphaeriaceae</taxon>
        <taxon>Immersiella</taxon>
    </lineage>
</organism>
<evidence type="ECO:0000313" key="3">
    <source>
        <dbReference type="Proteomes" id="UP001175000"/>
    </source>
</evidence>
<keyword evidence="1" id="KW-0472">Membrane</keyword>
<feature type="transmembrane region" description="Helical" evidence="1">
    <location>
        <begin position="77"/>
        <end position="103"/>
    </location>
</feature>